<gene>
    <name evidence="17" type="primary">PGAP1</name>
</gene>
<evidence type="ECO:0000256" key="4">
    <source>
        <dbReference type="ARBA" id="ARBA00022448"/>
    </source>
</evidence>
<accession>A0A4X1VEV0</accession>
<evidence type="ECO:0000256" key="14">
    <source>
        <dbReference type="SAM" id="MobiDB-lite"/>
    </source>
</evidence>
<evidence type="ECO:0000256" key="8">
    <source>
        <dbReference type="ARBA" id="ARBA00022927"/>
    </source>
</evidence>
<dbReference type="Proteomes" id="UP000694727">
    <property type="component" value="Unplaced"/>
</dbReference>
<protein>
    <recommendedName>
        <fullName evidence="3 13">GPI inositol-deacylase</fullName>
        <ecNumber evidence="13">3.1.-.-</ecNumber>
    </recommendedName>
</protein>
<dbReference type="Gene3D" id="3.40.50.1820">
    <property type="entry name" value="alpha/beta hydrolase"/>
    <property type="match status" value="1"/>
</dbReference>
<evidence type="ECO:0000259" key="16">
    <source>
        <dbReference type="Pfam" id="PF25140"/>
    </source>
</evidence>
<dbReference type="GO" id="GO:0015031">
    <property type="term" value="P:protein transport"/>
    <property type="evidence" value="ECO:0007669"/>
    <property type="project" value="UniProtKB-KW"/>
</dbReference>
<dbReference type="Ensembl" id="ENSSSCT00025047889.1">
    <property type="protein sequence ID" value="ENSSSCP00025020532.1"/>
    <property type="gene ID" value="ENSSSCG00025034918.1"/>
</dbReference>
<keyword evidence="9 13" id="KW-1133">Transmembrane helix</keyword>
<feature type="domain" description="GPI inositol-deacylase PGAP1-like alpha/beta" evidence="15">
    <location>
        <begin position="83"/>
        <end position="301"/>
    </location>
</feature>
<dbReference type="GO" id="GO:0005789">
    <property type="term" value="C:endoplasmic reticulum membrane"/>
    <property type="evidence" value="ECO:0007669"/>
    <property type="project" value="UniProtKB-SubCell"/>
</dbReference>
<dbReference type="Pfam" id="PF25140">
    <property type="entry name" value="PGAP1_TMD"/>
    <property type="match status" value="1"/>
</dbReference>
<organism evidence="17 18">
    <name type="scientific">Sus scrofa</name>
    <name type="common">Pig</name>
    <dbReference type="NCBI Taxonomy" id="9823"/>
    <lineage>
        <taxon>Eukaryota</taxon>
        <taxon>Metazoa</taxon>
        <taxon>Chordata</taxon>
        <taxon>Craniata</taxon>
        <taxon>Vertebrata</taxon>
        <taxon>Euteleostomi</taxon>
        <taxon>Mammalia</taxon>
        <taxon>Eutheria</taxon>
        <taxon>Laurasiatheria</taxon>
        <taxon>Artiodactyla</taxon>
        <taxon>Suina</taxon>
        <taxon>Suidae</taxon>
        <taxon>Sus</taxon>
    </lineage>
</organism>
<comment type="similarity">
    <text evidence="2 13">Belongs to the GPI inositol-deacylase family.</text>
</comment>
<evidence type="ECO:0000313" key="18">
    <source>
        <dbReference type="Proteomes" id="UP000314985"/>
    </source>
</evidence>
<name>A0A4X1VEV0_PIG</name>
<dbReference type="Proteomes" id="UP000694724">
    <property type="component" value="Unplaced"/>
</dbReference>
<dbReference type="Pfam" id="PF25141">
    <property type="entry name" value="PGAP1_2nd"/>
    <property type="match status" value="1"/>
</dbReference>
<dbReference type="Proteomes" id="UP000694720">
    <property type="component" value="Unplaced"/>
</dbReference>
<feature type="transmembrane region" description="Helical" evidence="13">
    <location>
        <begin position="639"/>
        <end position="661"/>
    </location>
</feature>
<evidence type="ECO:0000256" key="7">
    <source>
        <dbReference type="ARBA" id="ARBA00022824"/>
    </source>
</evidence>
<keyword evidence="11" id="KW-0325">Glycoprotein</keyword>
<dbReference type="PANTHER" id="PTHR15495:SF7">
    <property type="entry name" value="GPI INOSITOL-DEACYLASE"/>
    <property type="match status" value="1"/>
</dbReference>
<comment type="subcellular location">
    <subcellularLocation>
        <location evidence="1">Endoplasmic reticulum membrane</location>
        <topology evidence="1">Multi-pass membrane protein</topology>
    </subcellularLocation>
</comment>
<dbReference type="Pfam" id="PF07819">
    <property type="entry name" value="PGAP1"/>
    <property type="match status" value="1"/>
</dbReference>
<keyword evidence="5 13" id="KW-0812">Transmembrane</keyword>
<feature type="transmembrane region" description="Helical" evidence="13">
    <location>
        <begin position="12"/>
        <end position="32"/>
    </location>
</feature>
<feature type="compositionally biased region" description="Basic residues" evidence="14">
    <location>
        <begin position="754"/>
        <end position="765"/>
    </location>
</feature>
<dbReference type="AlphaFoldDB" id="A0A4X1VEV0"/>
<dbReference type="InterPro" id="IPR039529">
    <property type="entry name" value="PGAP1/BST1"/>
</dbReference>
<dbReference type="InterPro" id="IPR029058">
    <property type="entry name" value="AB_hydrolase_fold"/>
</dbReference>
<evidence type="ECO:0000256" key="9">
    <source>
        <dbReference type="ARBA" id="ARBA00022989"/>
    </source>
</evidence>
<evidence type="ECO:0000256" key="1">
    <source>
        <dbReference type="ARBA" id="ARBA00004477"/>
    </source>
</evidence>
<keyword evidence="10 13" id="KW-0472">Membrane</keyword>
<feature type="region of interest" description="Disordered" evidence="14">
    <location>
        <begin position="749"/>
        <end position="771"/>
    </location>
</feature>
<dbReference type="InterPro" id="IPR056824">
    <property type="entry name" value="PGAP1_TMD"/>
</dbReference>
<dbReference type="ExpressionAtlas" id="A0A4X1VEV0">
    <property type="expression patterns" value="baseline and differential"/>
</dbReference>
<proteinExistence type="inferred from homology"/>
<dbReference type="GO" id="GO:0016788">
    <property type="term" value="F:hydrolase activity, acting on ester bonds"/>
    <property type="evidence" value="ECO:0007669"/>
    <property type="project" value="InterPro"/>
</dbReference>
<dbReference type="EC" id="3.1.-.-" evidence="13"/>
<evidence type="ECO:0000256" key="6">
    <source>
        <dbReference type="ARBA" id="ARBA00022801"/>
    </source>
</evidence>
<feature type="transmembrane region" description="Helical" evidence="13">
    <location>
        <begin position="862"/>
        <end position="887"/>
    </location>
</feature>
<keyword evidence="6 13" id="KW-0378">Hydrolase</keyword>
<dbReference type="SUPFAM" id="SSF53474">
    <property type="entry name" value="alpha/beta-Hydrolases"/>
    <property type="match status" value="1"/>
</dbReference>
<reference evidence="17 18" key="1">
    <citation type="submission" date="2017-08" db="EMBL/GenBank/DDBJ databases">
        <title>USMARCv1.0.</title>
        <authorList>
            <person name="Hannum G.I."/>
            <person name="Koren S."/>
            <person name="Schroeder S.G."/>
            <person name="Chin S.C."/>
            <person name="Nonneman D.J."/>
            <person name="Becker S.A."/>
            <person name="Rosen B.D."/>
            <person name="Bickhart D.M."/>
            <person name="Putnam N.H."/>
            <person name="Green R.E."/>
            <person name="Tuggle C.K."/>
            <person name="Liu H."/>
            <person name="Rohrer G.A."/>
            <person name="Warr A."/>
            <person name="Hall R."/>
            <person name="Kim K."/>
            <person name="Hume D.A."/>
            <person name="Talbot R."/>
            <person name="Chow W."/>
            <person name="Howe K."/>
            <person name="Schwartz A.S."/>
            <person name="Watson M."/>
            <person name="Archibald A.L."/>
            <person name="Phillippy A.M."/>
            <person name="Smith T.P.L."/>
        </authorList>
    </citation>
    <scope>NUCLEOTIDE SEQUENCE [LARGE SCALE GENOMIC DNA]</scope>
</reference>
<reference evidence="17" key="2">
    <citation type="submission" date="2025-05" db="UniProtKB">
        <authorList>
            <consortium name="Ensembl"/>
        </authorList>
    </citation>
    <scope>IDENTIFICATION</scope>
</reference>
<evidence type="ECO:0000256" key="10">
    <source>
        <dbReference type="ARBA" id="ARBA00023136"/>
    </source>
</evidence>
<evidence type="ECO:0000313" key="17">
    <source>
        <dbReference type="Ensembl" id="ENSSSCP00070040271.1"/>
    </source>
</evidence>
<comment type="function">
    <text evidence="12 13">GPI inositol-deacylase that catalyzes the remove of the acyl chain linked to the 2-OH position of inositol ring from the GPI-anchored protein (GPI-AP) in the endoplasmic reticulum. Initiates the post-attachment remodeling phase of GPI-AP biogenesis and participates in endoplasmic reticulum (ER)-to-Golgi transport of GPI-anchored protein.</text>
</comment>
<evidence type="ECO:0000259" key="15">
    <source>
        <dbReference type="Pfam" id="PF07819"/>
    </source>
</evidence>
<feature type="transmembrane region" description="Helical" evidence="13">
    <location>
        <begin position="570"/>
        <end position="590"/>
    </location>
</feature>
<dbReference type="Pfam" id="PF24660">
    <property type="entry name" value="PGAP1_3rd"/>
    <property type="match status" value="1"/>
</dbReference>
<dbReference type="InterPro" id="IPR012908">
    <property type="entry name" value="PGAP1-ab_dom-like"/>
</dbReference>
<evidence type="ECO:0000256" key="2">
    <source>
        <dbReference type="ARBA" id="ARBA00006931"/>
    </source>
</evidence>
<evidence type="ECO:0000256" key="3">
    <source>
        <dbReference type="ARBA" id="ARBA00015856"/>
    </source>
</evidence>
<evidence type="ECO:0000256" key="12">
    <source>
        <dbReference type="ARBA" id="ARBA00093318"/>
    </source>
</evidence>
<evidence type="ECO:0000256" key="13">
    <source>
        <dbReference type="RuleBase" id="RU365011"/>
    </source>
</evidence>
<dbReference type="Ensembl" id="ENSSSCT00065016505.1">
    <property type="protein sequence ID" value="ENSSSCP00065006745.1"/>
    <property type="gene ID" value="ENSSSCG00065012369.1"/>
</dbReference>
<sequence>MFLHSVNLWNLAFYALMVFMATLGLWDVFFGFEENKCSMSYMFEYPEYQKIELPKKLAKRYPAYELYLYGEGSYAEEHKVLPLTGIPVLFLPGNAGSYKQVRSIGSIALRKAEDIDFKYHFDFFSVNFNGELVALYGGSLQKQTKFVHECIKTILKLYKGQEFAPKSVAIIGHSMGGLVARALLTLKNFKHDLINLLVTQATPHVAPVMPLDRFITDFYMTVNNYWILNARHINLTTLSVAGGFRDYQVRSGLTFLPKLSDHTSALSVVSSAVPKTWVSTDHLSIVWCKQLQLTTVRAFFDLIDADTKQITQNPKKKLSVLNHHFIRHPAKHFEENPSIISDLTGTSMWVPVKVSKWTYVAYNVSILTMDLAFFSKNILSNRQGVDLSWKAELLPTIKSLTLRLQDYPSLSHLVVYVPSIHGSKFVVDCEFFKKETRSIQLPVTHLFSFGLSSRKVILNTSGLFYNIELLNFGQIYQAFKISVVSKCSAVKEEITSIYKLHIPWSYEDSLTIAQVPSTTEIPVKLHIAQPENDSHVALLKMYTSSDCQYEVSCIQMIGFGRCVRFHGGALPAYVISSILLAYGGQLYSLFSTGHCLEYATMLDKEAKPYKVDPFVIMIKFLLGYKWFKELWDMCLLPELDAIVLTSQSMCFPLVSLILFLFGTCTAYWGGLLSSTSVRLLSSLWLALKRPSELPKEIKIISPDLPILTIVLIIVSWTTCGAFAILLTYFYYMFKIVHLQASLTTFKNSQTVNPKHSRRSEKKSNHHKDPAVHPLRLSANDAEDSLRMHSTVMNLLTWIVLLSMPSLIYWLKNLRYYFKLNPDPCKPLAFILIPTMALLGNTYTVSVKSSKLLKTTSQFPLPLAVGVIAFGSAHLYRVPCFVFIPLLLHALCNFM</sequence>
<dbReference type="Ensembl" id="ENSSSCT00070047723.1">
    <property type="protein sequence ID" value="ENSSSCP00070040271.1"/>
    <property type="gene ID" value="ENSSSCG00070023897.1"/>
</dbReference>
<feature type="transmembrane region" description="Helical" evidence="13">
    <location>
        <begin position="707"/>
        <end position="731"/>
    </location>
</feature>
<dbReference type="PANTHER" id="PTHR15495">
    <property type="entry name" value="NEGATIVE REGULATOR OF VESICLE FORMATION-RELATED"/>
    <property type="match status" value="1"/>
</dbReference>
<keyword evidence="7 13" id="KW-0256">Endoplasmic reticulum</keyword>
<dbReference type="Proteomes" id="UP000694725">
    <property type="component" value="Unplaced"/>
</dbReference>
<dbReference type="Proteomes" id="UP000314985">
    <property type="component" value="Chromosome 15"/>
</dbReference>
<keyword evidence="4 13" id="KW-0813">Transport</keyword>
<dbReference type="Ensembl" id="ENSSSCT00055003797.1">
    <property type="protein sequence ID" value="ENSSSCP00055002895.1"/>
    <property type="gene ID" value="ENSSSCG00055001962.1"/>
</dbReference>
<keyword evidence="8 13" id="KW-0653">Protein transport</keyword>
<dbReference type="Ensembl" id="ENSSSCT00035038417.1">
    <property type="protein sequence ID" value="ENSSSCP00035015334.1"/>
    <property type="gene ID" value="ENSSSCG00035028948.1"/>
</dbReference>
<feature type="domain" description="GPI inositol-deacylase transmembrane" evidence="16">
    <location>
        <begin position="569"/>
        <end position="893"/>
    </location>
</feature>
<dbReference type="FunFam" id="3.40.50.1820:FF:000026">
    <property type="entry name" value="GPI inositol-deacylase"/>
    <property type="match status" value="1"/>
</dbReference>
<evidence type="ECO:0000256" key="11">
    <source>
        <dbReference type="ARBA" id="ARBA00023180"/>
    </source>
</evidence>
<feature type="transmembrane region" description="Helical" evidence="13">
    <location>
        <begin position="823"/>
        <end position="842"/>
    </location>
</feature>
<evidence type="ECO:0000256" key="5">
    <source>
        <dbReference type="ARBA" id="ARBA00022692"/>
    </source>
</evidence>
<feature type="transmembrane region" description="Helical" evidence="13">
    <location>
        <begin position="794"/>
        <end position="811"/>
    </location>
</feature>